<dbReference type="Pfam" id="PF08240">
    <property type="entry name" value="ADH_N"/>
    <property type="match status" value="1"/>
</dbReference>
<dbReference type="SUPFAM" id="SSF50129">
    <property type="entry name" value="GroES-like"/>
    <property type="match status" value="1"/>
</dbReference>
<dbReference type="GO" id="GO:0016491">
    <property type="term" value="F:oxidoreductase activity"/>
    <property type="evidence" value="ECO:0007669"/>
    <property type="project" value="InterPro"/>
</dbReference>
<dbReference type="InterPro" id="IPR036291">
    <property type="entry name" value="NAD(P)-bd_dom_sf"/>
</dbReference>
<dbReference type="Gene3D" id="3.40.50.720">
    <property type="entry name" value="NAD(P)-binding Rossmann-like Domain"/>
    <property type="match status" value="1"/>
</dbReference>
<dbReference type="InterPro" id="IPR020843">
    <property type="entry name" value="ER"/>
</dbReference>
<evidence type="ECO:0000259" key="2">
    <source>
        <dbReference type="SMART" id="SM00829"/>
    </source>
</evidence>
<dbReference type="Pfam" id="PF00107">
    <property type="entry name" value="ADH_zinc_N"/>
    <property type="match status" value="1"/>
</dbReference>
<evidence type="ECO:0000313" key="3">
    <source>
        <dbReference type="EMBL" id="NDY82181.1"/>
    </source>
</evidence>
<keyword evidence="1" id="KW-0521">NADP</keyword>
<reference evidence="3" key="1">
    <citation type="submission" date="2020-02" db="EMBL/GenBank/DDBJ databases">
        <authorList>
            <person name="Chen W.-M."/>
        </authorList>
    </citation>
    <scope>NUCLEOTIDE SEQUENCE</scope>
    <source>
        <strain evidence="3">NBD-18</strain>
    </source>
</reference>
<organism evidence="3">
    <name type="scientific">Sheuella amnicola</name>
    <dbReference type="NCBI Taxonomy" id="2707330"/>
    <lineage>
        <taxon>Bacteria</taxon>
        <taxon>Pseudomonadati</taxon>
        <taxon>Pseudomonadota</taxon>
        <taxon>Betaproteobacteria</taxon>
        <taxon>Burkholderiales</taxon>
        <taxon>Alcaligenaceae</taxon>
        <taxon>Sheuella</taxon>
    </lineage>
</organism>
<comment type="caution">
    <text evidence="3">The sequence shown here is derived from an EMBL/GenBank/DDBJ whole genome shotgun (WGS) entry which is preliminary data.</text>
</comment>
<dbReference type="PANTHER" id="PTHR44154:SF1">
    <property type="entry name" value="QUINONE OXIDOREDUCTASE"/>
    <property type="match status" value="1"/>
</dbReference>
<dbReference type="InterPro" id="IPR013154">
    <property type="entry name" value="ADH-like_N"/>
</dbReference>
<dbReference type="InterPro" id="IPR011032">
    <property type="entry name" value="GroES-like_sf"/>
</dbReference>
<dbReference type="SMART" id="SM00829">
    <property type="entry name" value="PKS_ER"/>
    <property type="match status" value="1"/>
</dbReference>
<feature type="domain" description="Enoyl reductase (ER)" evidence="2">
    <location>
        <begin position="8"/>
        <end position="321"/>
    </location>
</feature>
<name>A0A6B2QVK0_9BURK</name>
<accession>A0A6B2QVK0</accession>
<dbReference type="EMBL" id="JAAGRN010000002">
    <property type="protein sequence ID" value="NDY82181.1"/>
    <property type="molecule type" value="Genomic_DNA"/>
</dbReference>
<dbReference type="AlphaFoldDB" id="A0A6B2QVK0"/>
<dbReference type="Gene3D" id="3.90.180.10">
    <property type="entry name" value="Medium-chain alcohol dehydrogenases, catalytic domain"/>
    <property type="match status" value="1"/>
</dbReference>
<dbReference type="InterPro" id="IPR013149">
    <property type="entry name" value="ADH-like_C"/>
</dbReference>
<dbReference type="PANTHER" id="PTHR44154">
    <property type="entry name" value="QUINONE OXIDOREDUCTASE"/>
    <property type="match status" value="1"/>
</dbReference>
<gene>
    <name evidence="3" type="ORF">G3I67_02945</name>
</gene>
<evidence type="ECO:0000256" key="1">
    <source>
        <dbReference type="ARBA" id="ARBA00022857"/>
    </source>
</evidence>
<dbReference type="SUPFAM" id="SSF51735">
    <property type="entry name" value="NAD(P)-binding Rossmann-fold domains"/>
    <property type="match status" value="1"/>
</dbReference>
<protein>
    <submittedName>
        <fullName evidence="3">Zinc-binding dehydrogenase</fullName>
    </submittedName>
</protein>
<dbReference type="InterPro" id="IPR051603">
    <property type="entry name" value="Zinc-ADH_QOR/CCCR"/>
</dbReference>
<proteinExistence type="predicted"/>
<dbReference type="RefSeq" id="WP_163651503.1">
    <property type="nucleotide sequence ID" value="NZ_JAAGRN010000002.1"/>
</dbReference>
<sequence length="324" mass="34317">MKALVLNGHGYDLTEAARPVPTADQVLVQVKACGLNRADLGVIAGGMHGSQGGAGTIPGLEWAGDVVEVGANVKGFKVGDRVMCSGSGAYAQYAVSDWGRTMHIPSASMTYEQAVTLPIAIQTMHNALITVGEMRPGETVLIQGASSGVGLMAMQIAKALGAKKVIGTSSNPERRAQLKQYGADVALDNSDPDWPKQAIEANGGVGVDLIIDQLSGAMANQNLEACKVLGRIVNVGRLAGRFAEFDFDLHAMKRIKYTGVTFRTRSVEEVREIVRLADAALKDSLKSGSLSLPIDSVYTFDKIGDAFARMKANQHFGKIVVTMN</sequence>